<protein>
    <recommendedName>
        <fullName evidence="3">DUF4263 domain-containing protein</fullName>
    </recommendedName>
</protein>
<accession>A0A380MX11</accession>
<dbReference type="EMBL" id="UHIC01000001">
    <property type="protein sequence ID" value="SUO96714.1"/>
    <property type="molecule type" value="Genomic_DNA"/>
</dbReference>
<dbReference type="Gene3D" id="3.40.1350.10">
    <property type="match status" value="1"/>
</dbReference>
<evidence type="ECO:0000313" key="1">
    <source>
        <dbReference type="EMBL" id="SUO96714.1"/>
    </source>
</evidence>
<evidence type="ECO:0000313" key="2">
    <source>
        <dbReference type="Proteomes" id="UP000254601"/>
    </source>
</evidence>
<dbReference type="AlphaFoldDB" id="A0A380MX11"/>
<name>A0A380MX11_9GAMM</name>
<gene>
    <name evidence="1" type="ORF">NCTC13337_01984</name>
</gene>
<organism evidence="1 2">
    <name type="scientific">Suttonella ornithocola</name>
    <dbReference type="NCBI Taxonomy" id="279832"/>
    <lineage>
        <taxon>Bacteria</taxon>
        <taxon>Pseudomonadati</taxon>
        <taxon>Pseudomonadota</taxon>
        <taxon>Gammaproteobacteria</taxon>
        <taxon>Cardiobacteriales</taxon>
        <taxon>Cardiobacteriaceae</taxon>
        <taxon>Suttonella</taxon>
    </lineage>
</organism>
<dbReference type="RefSeq" id="WP_072577291.1">
    <property type="nucleotide sequence ID" value="NZ_LWHB01000154.1"/>
</dbReference>
<dbReference type="OrthoDB" id="5096633at2"/>
<reference evidence="1 2" key="1">
    <citation type="submission" date="2018-06" db="EMBL/GenBank/DDBJ databases">
        <authorList>
            <consortium name="Pathogen Informatics"/>
            <person name="Doyle S."/>
        </authorList>
    </citation>
    <scope>NUCLEOTIDE SEQUENCE [LARGE SCALE GENOMIC DNA]</scope>
    <source>
        <strain evidence="1 2">NCTC13337</strain>
    </source>
</reference>
<keyword evidence="2" id="KW-1185">Reference proteome</keyword>
<sequence length="423" mass="49210">MTIFSKISEINTLPGTLEGWKLEHPDWKITGWIGTAQKPKLLDSKEIGNLNTIVVHARGRLFHENILDKINDGRIYTKYLTGQIEADFLDDNELNDIATSDRQRIQEDDPRYLALITYMKSTLGKIESEWSKLRKSYEPKEVKKNSPVLQEWIDSLPRNYQKSADELIAKLSSLEIQNEEDRKTVLKHGVLSFERMRLRNKDTQDLVDSIGHTDKLIQLFADRDSMEASLYGDIIKSRLDTIKNFLDLVDNNEKEKVLQQYLFDHLWLLDPSWERVENTEIMESRLLESDIKINDLTEKEKLSRVDIAYRTTAGKHLIIELKKADRALDMYELSKQGMTYVDKLKKILRATENKENVDIEVIFVIGKPVECDVDRKKSLLSAISPGSRIVHYDSLIHSAQKSYQEYLDENKKLDKLDRIIDKI</sequence>
<evidence type="ECO:0008006" key="3">
    <source>
        <dbReference type="Google" id="ProtNLM"/>
    </source>
</evidence>
<dbReference type="GO" id="GO:0003676">
    <property type="term" value="F:nucleic acid binding"/>
    <property type="evidence" value="ECO:0007669"/>
    <property type="project" value="InterPro"/>
</dbReference>
<dbReference type="Proteomes" id="UP000254601">
    <property type="component" value="Unassembled WGS sequence"/>
</dbReference>
<dbReference type="InterPro" id="IPR011856">
    <property type="entry name" value="tRNA_endonuc-like_dom_sf"/>
</dbReference>
<proteinExistence type="predicted"/>